<protein>
    <submittedName>
        <fullName evidence="2">Uncharacterized protein</fullName>
    </submittedName>
</protein>
<dbReference type="Proteomes" id="UP000656274">
    <property type="component" value="Unassembled WGS sequence"/>
</dbReference>
<dbReference type="RefSeq" id="WP_194096370.1">
    <property type="nucleotide sequence ID" value="NZ_JADFTZ010000004.1"/>
</dbReference>
<evidence type="ECO:0000313" key="3">
    <source>
        <dbReference type="Proteomes" id="UP000656274"/>
    </source>
</evidence>
<proteinExistence type="predicted"/>
<organism evidence="2 3">
    <name type="scientific">Flavobacterium proteolyticum</name>
    <dbReference type="NCBI Taxonomy" id="2911683"/>
    <lineage>
        <taxon>Bacteria</taxon>
        <taxon>Pseudomonadati</taxon>
        <taxon>Bacteroidota</taxon>
        <taxon>Flavobacteriia</taxon>
        <taxon>Flavobacteriales</taxon>
        <taxon>Flavobacteriaceae</taxon>
        <taxon>Flavobacterium</taxon>
    </lineage>
</organism>
<accession>A0ABR9WTS5</accession>
<gene>
    <name evidence="2" type="ORF">IM755_10015</name>
</gene>
<evidence type="ECO:0000313" key="2">
    <source>
        <dbReference type="EMBL" id="MBE9577043.1"/>
    </source>
</evidence>
<evidence type="ECO:0000256" key="1">
    <source>
        <dbReference type="SAM" id="Phobius"/>
    </source>
</evidence>
<sequence>MDKTLKTLHLRLDSTSKSLTKNAISQLIIKVLFQHEKPLKILQIETDLEKILKTKIETNRVLEGLEKLIEKKEINFEKDSYELTRPNRRELEKRYSESKNRLNRIIEKYFSPFHSDKDVVIEWFSDATVEFFKSYSIEWISDLCYTKSEKLKTKKENIFKHIERRTQHNTELDKEDKTNLIESFVECIVHKKDSDLDALLWEYGTSAFAANLLQSSIGADPISINAFRDSKCVLDTNVLMNIGLEASEYHYAIKKLDTIFNELNINTGYFHITEQEYIKTVANKKKDILKTASKFAFEVIKETDDHFIQSAIKRKCRLYEDFETFTEQISLPPKRLDEKKEINLFNNDENLDIEIQNAQNDAKKKEHLNSLFKDVTGNNKKEAPLLHDVGLIAGIEYYRKTEKAFVLSQEISINKYSHTKPIKDNLPIAIKLETLINMLAIDNGGTDVNPTDFSNLFADMIRFNLQPDKNTFEIADLSKLLETELQIEQLPSEEVIKIANNLHKNRIKGLPEDEISLALNREFQDVKLKFVADLDVAYESLSYEKREKEIKTNQLSKTEKALRDIIYAEELKKFDNRVFKNQLIWYGAIPLCITILTCIGIYYFNNDNQTDYMNFVISIIINIVFWVFTSLIIITPKLRKKSLYEKNLIEKIVETRFENEVN</sequence>
<reference evidence="2 3" key="1">
    <citation type="submission" date="2020-10" db="EMBL/GenBank/DDBJ databases">
        <title>The genome sequence of Flavobacterium aquaticum 1Y8A.</title>
        <authorList>
            <person name="Liu Y."/>
        </authorList>
    </citation>
    <scope>NUCLEOTIDE SEQUENCE [LARGE SCALE GENOMIC DNA]</scope>
    <source>
        <strain evidence="2 3">1Y8A</strain>
    </source>
</reference>
<dbReference type="EMBL" id="JADFTZ010000004">
    <property type="protein sequence ID" value="MBE9577043.1"/>
    <property type="molecule type" value="Genomic_DNA"/>
</dbReference>
<feature type="transmembrane region" description="Helical" evidence="1">
    <location>
        <begin position="615"/>
        <end position="634"/>
    </location>
</feature>
<feature type="transmembrane region" description="Helical" evidence="1">
    <location>
        <begin position="583"/>
        <end position="603"/>
    </location>
</feature>
<keyword evidence="1" id="KW-0472">Membrane</keyword>
<comment type="caution">
    <text evidence="2">The sequence shown here is derived from an EMBL/GenBank/DDBJ whole genome shotgun (WGS) entry which is preliminary data.</text>
</comment>
<name>A0ABR9WTS5_9FLAO</name>
<keyword evidence="1" id="KW-0812">Transmembrane</keyword>
<keyword evidence="1" id="KW-1133">Transmembrane helix</keyword>
<keyword evidence="3" id="KW-1185">Reference proteome</keyword>